<evidence type="ECO:0000259" key="2">
    <source>
        <dbReference type="Pfam" id="PF04069"/>
    </source>
</evidence>
<dbReference type="InterPro" id="IPR007210">
    <property type="entry name" value="ABC_Gly_betaine_transp_sub-bd"/>
</dbReference>
<dbReference type="Pfam" id="PF04069">
    <property type="entry name" value="OpuAC"/>
    <property type="match status" value="1"/>
</dbReference>
<proteinExistence type="predicted"/>
<keyword evidence="4" id="KW-1185">Reference proteome</keyword>
<sequence>MRPLKILLGAALLATFAAGCGGSEDNPLDGTGSTDGTASTNETIVVGSAGFPGNVLLAELYAGALEDKGVKVERKLNIGEREVYYKLLENGDLTVLPEYNGALLAYLDPKAELPATTEETNKAASAKLPAGLKLLDSSAAQDNDSLTVTSETASKNNLKTVEDLKAVAGDLVVGGPAPFEERFKDKLSTVYGLKFKEWVPDRSGGGNIPTWLKSGKVQVGNVFTANPAIVLDGLVVLEDTKGVFGLQNVTPLVREDGVDAAAAETLNKVSAQLTTEGLQEMMKKVAVDKTDPAKVAAEWLDAHPV</sequence>
<protein>
    <submittedName>
        <fullName evidence="3">ABC transporter substrate-binding protein</fullName>
    </submittedName>
</protein>
<dbReference type="PROSITE" id="PS51257">
    <property type="entry name" value="PROKAR_LIPOPROTEIN"/>
    <property type="match status" value="1"/>
</dbReference>
<evidence type="ECO:0000256" key="1">
    <source>
        <dbReference type="SAM" id="SignalP"/>
    </source>
</evidence>
<name>A0ABP6GGK6_9ACTN</name>
<organism evidence="3 4">
    <name type="scientific">Actinocorallia aurantiaca</name>
    <dbReference type="NCBI Taxonomy" id="46204"/>
    <lineage>
        <taxon>Bacteria</taxon>
        <taxon>Bacillati</taxon>
        <taxon>Actinomycetota</taxon>
        <taxon>Actinomycetes</taxon>
        <taxon>Streptosporangiales</taxon>
        <taxon>Thermomonosporaceae</taxon>
        <taxon>Actinocorallia</taxon>
    </lineage>
</organism>
<reference evidence="4" key="1">
    <citation type="journal article" date="2019" name="Int. J. Syst. Evol. Microbiol.">
        <title>The Global Catalogue of Microorganisms (GCM) 10K type strain sequencing project: providing services to taxonomists for standard genome sequencing and annotation.</title>
        <authorList>
            <consortium name="The Broad Institute Genomics Platform"/>
            <consortium name="The Broad Institute Genome Sequencing Center for Infectious Disease"/>
            <person name="Wu L."/>
            <person name="Ma J."/>
        </authorList>
    </citation>
    <scope>NUCLEOTIDE SEQUENCE [LARGE SCALE GENOMIC DNA]</scope>
    <source>
        <strain evidence="4">JCM 8201</strain>
    </source>
</reference>
<dbReference type="CDD" id="cd13606">
    <property type="entry name" value="PBP2_ProX_like"/>
    <property type="match status" value="1"/>
</dbReference>
<dbReference type="RefSeq" id="WP_344449402.1">
    <property type="nucleotide sequence ID" value="NZ_BAAATZ010000006.1"/>
</dbReference>
<feature type="domain" description="ABC-type glycine betaine transport system substrate-binding" evidence="2">
    <location>
        <begin position="43"/>
        <end position="301"/>
    </location>
</feature>
<dbReference type="EMBL" id="BAAATZ010000006">
    <property type="protein sequence ID" value="GAA2722221.1"/>
    <property type="molecule type" value="Genomic_DNA"/>
</dbReference>
<keyword evidence="1" id="KW-0732">Signal</keyword>
<gene>
    <name evidence="3" type="ORF">GCM10010439_14240</name>
</gene>
<dbReference type="SUPFAM" id="SSF53850">
    <property type="entry name" value="Periplasmic binding protein-like II"/>
    <property type="match status" value="1"/>
</dbReference>
<feature type="chain" id="PRO_5045557232" evidence="1">
    <location>
        <begin position="20"/>
        <end position="305"/>
    </location>
</feature>
<comment type="caution">
    <text evidence="3">The sequence shown here is derived from an EMBL/GenBank/DDBJ whole genome shotgun (WGS) entry which is preliminary data.</text>
</comment>
<evidence type="ECO:0000313" key="4">
    <source>
        <dbReference type="Proteomes" id="UP001501842"/>
    </source>
</evidence>
<dbReference type="Gene3D" id="3.40.190.10">
    <property type="entry name" value="Periplasmic binding protein-like II"/>
    <property type="match status" value="1"/>
</dbReference>
<dbReference type="Gene3D" id="3.40.190.120">
    <property type="entry name" value="Osmoprotection protein (prox), domain 2"/>
    <property type="match status" value="1"/>
</dbReference>
<dbReference type="Proteomes" id="UP001501842">
    <property type="component" value="Unassembled WGS sequence"/>
</dbReference>
<feature type="signal peptide" evidence="1">
    <location>
        <begin position="1"/>
        <end position="19"/>
    </location>
</feature>
<accession>A0ABP6GGK6</accession>
<evidence type="ECO:0000313" key="3">
    <source>
        <dbReference type="EMBL" id="GAA2722221.1"/>
    </source>
</evidence>